<dbReference type="InterPro" id="IPR045155">
    <property type="entry name" value="Beta-lactam_cat"/>
</dbReference>
<dbReference type="SUPFAM" id="SSF56601">
    <property type="entry name" value="beta-lactamase/transpeptidase-like"/>
    <property type="match status" value="1"/>
</dbReference>
<dbReference type="PANTHER" id="PTHR35333">
    <property type="entry name" value="BETA-LACTAMASE"/>
    <property type="match status" value="1"/>
</dbReference>
<dbReference type="Proteomes" id="UP000654345">
    <property type="component" value="Unassembled WGS sequence"/>
</dbReference>
<protein>
    <submittedName>
        <fullName evidence="2">Serine hydrolase</fullName>
    </submittedName>
</protein>
<dbReference type="InterPro" id="IPR012338">
    <property type="entry name" value="Beta-lactam/transpept-like"/>
</dbReference>
<evidence type="ECO:0000313" key="3">
    <source>
        <dbReference type="Proteomes" id="UP000654345"/>
    </source>
</evidence>
<dbReference type="PANTHER" id="PTHR35333:SF3">
    <property type="entry name" value="BETA-LACTAMASE-TYPE TRANSPEPTIDASE FOLD CONTAINING PROTEIN"/>
    <property type="match status" value="1"/>
</dbReference>
<organism evidence="2 3">
    <name type="scientific">Ktedonobacter robiniae</name>
    <dbReference type="NCBI Taxonomy" id="2778365"/>
    <lineage>
        <taxon>Bacteria</taxon>
        <taxon>Bacillati</taxon>
        <taxon>Chloroflexota</taxon>
        <taxon>Ktedonobacteria</taxon>
        <taxon>Ktedonobacterales</taxon>
        <taxon>Ktedonobacteraceae</taxon>
        <taxon>Ktedonobacter</taxon>
    </lineage>
</organism>
<evidence type="ECO:0000313" key="2">
    <source>
        <dbReference type="EMBL" id="GHO52925.1"/>
    </source>
</evidence>
<sequence>MIKDFAEELLALGGEVACVVWPLSTPEPLYTLHASQRFPAASLAKLPILLTVARQVAQGKLAWETRYEVPAAMRVTSDGVLTDLSPELRPTLSDLAYLMITISDNTASNILLDLAGMEHINAFMQELGLHVTRLERRFMDFTARQQGRDNWTNAEEMARILAYLCSETAPERERLLSILLRQNDYTILPSSWSEEVPFAHKTGGLVGVMHDAGILYPPLAPELQQAAGKEPVPGKAPLILVALTANQADTPRTRYTLSRLGKLIYENY</sequence>
<dbReference type="Pfam" id="PF13354">
    <property type="entry name" value="Beta-lactamase2"/>
    <property type="match status" value="1"/>
</dbReference>
<keyword evidence="3" id="KW-1185">Reference proteome</keyword>
<proteinExistence type="predicted"/>
<dbReference type="InterPro" id="IPR000871">
    <property type="entry name" value="Beta-lactam_class-A"/>
</dbReference>
<gene>
    <name evidence="2" type="ORF">KSB_14000</name>
</gene>
<evidence type="ECO:0000259" key="1">
    <source>
        <dbReference type="Pfam" id="PF13354"/>
    </source>
</evidence>
<dbReference type="RefSeq" id="WP_201369783.1">
    <property type="nucleotide sequence ID" value="NZ_BNJG01000001.1"/>
</dbReference>
<feature type="domain" description="Beta-lactamase class A catalytic" evidence="1">
    <location>
        <begin position="21"/>
        <end position="218"/>
    </location>
</feature>
<accession>A0ABQ3UJW0</accession>
<name>A0ABQ3UJW0_9CHLR</name>
<comment type="caution">
    <text evidence="2">The sequence shown here is derived from an EMBL/GenBank/DDBJ whole genome shotgun (WGS) entry which is preliminary data.</text>
</comment>
<dbReference type="Gene3D" id="3.40.710.10">
    <property type="entry name" value="DD-peptidase/beta-lactamase superfamily"/>
    <property type="match status" value="1"/>
</dbReference>
<reference evidence="2 3" key="1">
    <citation type="journal article" date="2021" name="Int. J. Syst. Evol. Microbiol.">
        <title>Reticulibacter mediterranei gen. nov., sp. nov., within the new family Reticulibacteraceae fam. nov., and Ktedonospora formicarum gen. nov., sp. nov., Ktedonobacter robiniae sp. nov., Dictyobacter formicarum sp. nov. and Dictyobacter arantiisoli sp. nov., belonging to the class Ktedonobacteria.</title>
        <authorList>
            <person name="Yabe S."/>
            <person name="Zheng Y."/>
            <person name="Wang C.M."/>
            <person name="Sakai Y."/>
            <person name="Abe K."/>
            <person name="Yokota A."/>
            <person name="Donadio S."/>
            <person name="Cavaletti L."/>
            <person name="Monciardini P."/>
        </authorList>
    </citation>
    <scope>NUCLEOTIDE SEQUENCE [LARGE SCALE GENOMIC DNA]</scope>
    <source>
        <strain evidence="2 3">SOSP1-30</strain>
    </source>
</reference>
<dbReference type="GO" id="GO:0016787">
    <property type="term" value="F:hydrolase activity"/>
    <property type="evidence" value="ECO:0007669"/>
    <property type="project" value="UniProtKB-KW"/>
</dbReference>
<dbReference type="EMBL" id="BNJG01000001">
    <property type="protein sequence ID" value="GHO52925.1"/>
    <property type="molecule type" value="Genomic_DNA"/>
</dbReference>
<keyword evidence="2" id="KW-0378">Hydrolase</keyword>